<evidence type="ECO:0000313" key="1">
    <source>
        <dbReference type="EMBL" id="GBP66449.1"/>
    </source>
</evidence>
<dbReference type="AlphaFoldDB" id="A0A4C1XW10"/>
<gene>
    <name evidence="1" type="ORF">EVAR_88783_1</name>
</gene>
<protein>
    <submittedName>
        <fullName evidence="1">Uncharacterized protein</fullName>
    </submittedName>
</protein>
<organism evidence="1 2">
    <name type="scientific">Eumeta variegata</name>
    <name type="common">Bagworm moth</name>
    <name type="synonym">Eumeta japonica</name>
    <dbReference type="NCBI Taxonomy" id="151549"/>
    <lineage>
        <taxon>Eukaryota</taxon>
        <taxon>Metazoa</taxon>
        <taxon>Ecdysozoa</taxon>
        <taxon>Arthropoda</taxon>
        <taxon>Hexapoda</taxon>
        <taxon>Insecta</taxon>
        <taxon>Pterygota</taxon>
        <taxon>Neoptera</taxon>
        <taxon>Endopterygota</taxon>
        <taxon>Lepidoptera</taxon>
        <taxon>Glossata</taxon>
        <taxon>Ditrysia</taxon>
        <taxon>Tineoidea</taxon>
        <taxon>Psychidae</taxon>
        <taxon>Oiketicinae</taxon>
        <taxon>Eumeta</taxon>
    </lineage>
</organism>
<dbReference type="Proteomes" id="UP000299102">
    <property type="component" value="Unassembled WGS sequence"/>
</dbReference>
<reference evidence="1 2" key="1">
    <citation type="journal article" date="2019" name="Commun. Biol.">
        <title>The bagworm genome reveals a unique fibroin gene that provides high tensile strength.</title>
        <authorList>
            <person name="Kono N."/>
            <person name="Nakamura H."/>
            <person name="Ohtoshi R."/>
            <person name="Tomita M."/>
            <person name="Numata K."/>
            <person name="Arakawa K."/>
        </authorList>
    </citation>
    <scope>NUCLEOTIDE SEQUENCE [LARGE SCALE GENOMIC DNA]</scope>
</reference>
<evidence type="ECO:0000313" key="2">
    <source>
        <dbReference type="Proteomes" id="UP000299102"/>
    </source>
</evidence>
<dbReference type="EMBL" id="BGZK01000956">
    <property type="protein sequence ID" value="GBP66449.1"/>
    <property type="molecule type" value="Genomic_DNA"/>
</dbReference>
<name>A0A4C1XW10_EUMVA</name>
<accession>A0A4C1XW10</accession>
<comment type="caution">
    <text evidence="1">The sequence shown here is derived from an EMBL/GenBank/DDBJ whole genome shotgun (WGS) entry which is preliminary data.</text>
</comment>
<proteinExistence type="predicted"/>
<sequence>MPPAKKKPSPDDRTSRVLHESGVPRGMCSIKAGLRYFVLWECNRGPLRARFFPQVTPGSSIYSSTSFYPSILKSEFSNLRF</sequence>
<keyword evidence="2" id="KW-1185">Reference proteome</keyword>